<sequence>MKSAEEIENIIENQMESITLDFKREKYDLKNKKYELIKDIMAMANALVDSKKYIILGIEEREDNEKEYIGIDDLEDPSIFENLLHEYIEPTVQFEYYSVRVKGKRIGIIEIGKNQDKPFIASKELKMHNGTQGFDKGDCFIRKGTRKAKMTRSDVNQMRKFLSRNEESLSQKDIKIGFGKKLLQEKIIKFPIIDSSVLPSNIARIRYQKLLNLLYEFQKGKLSGEIPFDENSQVSYDNEKNKIEVGYSITRESYTLIELKDRIEKIDDIYREADLYFKFNHISFDLDLRILNSGKQRIEEPQIEIEVKNEFIFIYDNIPKMPWIDIFMVMGSSRLQDITQNVNSNNYPTVEKTKDTTIIKTQQTFFQHKQEKDIFDINPKFLVTKSKTEIAIKIRLFAKNISDVIETNLKLVVE</sequence>
<dbReference type="InterPro" id="IPR007421">
    <property type="entry name" value="Schlafen_AlbA_2_dom"/>
</dbReference>
<accession>A0A829BNE2</accession>
<evidence type="ECO:0000313" key="3">
    <source>
        <dbReference type="Proteomes" id="UP000011676"/>
    </source>
</evidence>
<comment type="caution">
    <text evidence="2">The sequence shown here is derived from an EMBL/GenBank/DDBJ whole genome shotgun (WGS) entry which is preliminary data.</text>
</comment>
<organism evidence="2 3">
    <name type="scientific">Streptococcus mutans SM6</name>
    <dbReference type="NCBI Taxonomy" id="857119"/>
    <lineage>
        <taxon>Bacteria</taxon>
        <taxon>Bacillati</taxon>
        <taxon>Bacillota</taxon>
        <taxon>Bacilli</taxon>
        <taxon>Lactobacillales</taxon>
        <taxon>Streptococcaceae</taxon>
        <taxon>Streptococcus</taxon>
    </lineage>
</organism>
<gene>
    <name evidence="2" type="ORF">SMU82_06879</name>
</gene>
<protein>
    <recommendedName>
        <fullName evidence="1">Schlafen AlbA-2 domain-containing protein</fullName>
    </recommendedName>
</protein>
<proteinExistence type="predicted"/>
<dbReference type="AlphaFoldDB" id="A0A829BNE2"/>
<name>A0A829BNE2_STRMG</name>
<feature type="domain" description="Schlafen AlbA-2" evidence="1">
    <location>
        <begin position="16"/>
        <end position="150"/>
    </location>
</feature>
<dbReference type="RefSeq" id="WP_002273670.1">
    <property type="nucleotide sequence ID" value="NZ_AHSR01000030.1"/>
</dbReference>
<evidence type="ECO:0000313" key="2">
    <source>
        <dbReference type="EMBL" id="EMC23422.1"/>
    </source>
</evidence>
<dbReference type="Proteomes" id="UP000011676">
    <property type="component" value="Unassembled WGS sequence"/>
</dbReference>
<dbReference type="Pfam" id="PF04326">
    <property type="entry name" value="SLFN_AlbA_2"/>
    <property type="match status" value="1"/>
</dbReference>
<dbReference type="InterPro" id="IPR038461">
    <property type="entry name" value="Schlafen_AlbA_2_dom_sf"/>
</dbReference>
<dbReference type="EMBL" id="AHSR01000030">
    <property type="protein sequence ID" value="EMC23422.1"/>
    <property type="molecule type" value="Genomic_DNA"/>
</dbReference>
<evidence type="ECO:0000259" key="1">
    <source>
        <dbReference type="Pfam" id="PF04326"/>
    </source>
</evidence>
<dbReference type="Gene3D" id="3.30.950.30">
    <property type="entry name" value="Schlafen, AAA domain"/>
    <property type="match status" value="1"/>
</dbReference>
<reference evidence="2 3" key="1">
    <citation type="journal article" date="2013" name="Mol. Biol. Evol.">
        <title>Evolutionary and population genomics of the cavity causing bacteria Streptococcus mutans.</title>
        <authorList>
            <person name="Cornejo O.E."/>
            <person name="Lefebure T."/>
            <person name="Pavinski Bitar P.D."/>
            <person name="Lang P."/>
            <person name="Richards V.P."/>
            <person name="Eilertson K."/>
            <person name="Do T."/>
            <person name="Beighton D."/>
            <person name="Zeng L."/>
            <person name="Ahn S.J."/>
            <person name="Burne R.A."/>
            <person name="Siepel A."/>
            <person name="Bustamante C.D."/>
            <person name="Stanhope M.J."/>
        </authorList>
    </citation>
    <scope>NUCLEOTIDE SEQUENCE [LARGE SCALE GENOMIC DNA]</scope>
    <source>
        <strain evidence="2 3">SM6</strain>
    </source>
</reference>